<dbReference type="Proteomes" id="UP000054608">
    <property type="component" value="Unassembled WGS sequence"/>
</dbReference>
<name>A0A0W0XSA4_9GAMM</name>
<comment type="caution">
    <text evidence="1">The sequence shown here is derived from an EMBL/GenBank/DDBJ whole genome shotgun (WGS) entry which is preliminary data.</text>
</comment>
<accession>A0A0W0XSA4</accession>
<gene>
    <name evidence="1" type="ORF">Lrub_2233</name>
</gene>
<dbReference type="AlphaFoldDB" id="A0A0W0XSA4"/>
<proteinExistence type="predicted"/>
<reference evidence="1 2" key="1">
    <citation type="submission" date="2015-11" db="EMBL/GenBank/DDBJ databases">
        <title>Genomic analysis of 38 Legionella species identifies large and diverse effector repertoires.</title>
        <authorList>
            <person name="Burstein D."/>
            <person name="Amaro F."/>
            <person name="Zusman T."/>
            <person name="Lifshitz Z."/>
            <person name="Cohen O."/>
            <person name="Gilbert J.A."/>
            <person name="Pupko T."/>
            <person name="Shuman H.A."/>
            <person name="Segal G."/>
        </authorList>
    </citation>
    <scope>NUCLEOTIDE SEQUENCE [LARGE SCALE GENOMIC DNA]</scope>
    <source>
        <strain evidence="1 2">WA-270A-C2</strain>
    </source>
</reference>
<keyword evidence="2" id="KW-1185">Reference proteome</keyword>
<organism evidence="1 2">
    <name type="scientific">Legionella rubrilucens</name>
    <dbReference type="NCBI Taxonomy" id="458"/>
    <lineage>
        <taxon>Bacteria</taxon>
        <taxon>Pseudomonadati</taxon>
        <taxon>Pseudomonadota</taxon>
        <taxon>Gammaproteobacteria</taxon>
        <taxon>Legionellales</taxon>
        <taxon>Legionellaceae</taxon>
        <taxon>Legionella</taxon>
    </lineage>
</organism>
<dbReference type="STRING" id="458.Lrub_2233"/>
<protein>
    <submittedName>
        <fullName evidence="1">Uncharacterized protein</fullName>
    </submittedName>
</protein>
<evidence type="ECO:0000313" key="1">
    <source>
        <dbReference type="EMBL" id="KTD47311.1"/>
    </source>
</evidence>
<evidence type="ECO:0000313" key="2">
    <source>
        <dbReference type="Proteomes" id="UP000054608"/>
    </source>
</evidence>
<dbReference type="PATRIC" id="fig|458.5.peg.2327"/>
<sequence>MGATILPAPCHPPPLPSSFTPRHPSLPIILRSPCHPPPLLCHPPRRRGSHVEILRLDSRLRGKDSFLSMWIYFDHIHVTDTASITISTGCTEFAIGQRLGANKSAQGIYPAVIIAGRNFDQHLPPNGVFAQRVFISTDHPSPQTRH</sequence>
<dbReference type="EMBL" id="LNYT01000020">
    <property type="protein sequence ID" value="KTD47311.1"/>
    <property type="molecule type" value="Genomic_DNA"/>
</dbReference>